<dbReference type="GeneID" id="20814130"/>
<protein>
    <submittedName>
        <fullName evidence="2">Uncharacterized protein</fullName>
    </submittedName>
</protein>
<keyword evidence="1" id="KW-0472">Membrane</keyword>
<keyword evidence="1" id="KW-1133">Transmembrane helix</keyword>
<dbReference type="RefSeq" id="XP_009837551.1">
    <property type="nucleotide sequence ID" value="XM_009839249.1"/>
</dbReference>
<dbReference type="STRING" id="112090.W4FZ59"/>
<dbReference type="AlphaFoldDB" id="W4FZ59"/>
<feature type="transmembrane region" description="Helical" evidence="1">
    <location>
        <begin position="41"/>
        <end position="59"/>
    </location>
</feature>
<feature type="transmembrane region" description="Helical" evidence="1">
    <location>
        <begin position="71"/>
        <end position="90"/>
    </location>
</feature>
<sequence>MEHSSCLRPPSWSPNTSPRALYCVVHLALCSRRLLRTQREFYAYVLVYFGAVYVFQTLFYNQDTASSTAVVFQSVIFGAVTPLFVWHLLIGDTYKCSIGAAWAIKRLTLMVIIAWRRGMQDIVSVQGLYIVLELHRNDIIAFAHLELRRKIGSGASANVFGGVLHSATPVVVIVYFPTEISETVMVEFSIETALCAPSSIPTFAGSSPPPLVNSSRHQAGQLLLGSNDVVNLTDFGEPRSMETKTSGLHCSDRKMTLRGNVQYMP</sequence>
<keyword evidence="1" id="KW-0812">Transmembrane</keyword>
<dbReference type="VEuPathDB" id="FungiDB:H257_12134"/>
<organism evidence="2">
    <name type="scientific">Aphanomyces astaci</name>
    <name type="common">Crayfish plague agent</name>
    <dbReference type="NCBI Taxonomy" id="112090"/>
    <lineage>
        <taxon>Eukaryota</taxon>
        <taxon>Sar</taxon>
        <taxon>Stramenopiles</taxon>
        <taxon>Oomycota</taxon>
        <taxon>Saprolegniomycetes</taxon>
        <taxon>Saprolegniales</taxon>
        <taxon>Verrucalvaceae</taxon>
        <taxon>Aphanomyces</taxon>
    </lineage>
</organism>
<reference evidence="2" key="1">
    <citation type="submission" date="2013-12" db="EMBL/GenBank/DDBJ databases">
        <title>The Genome Sequence of Aphanomyces astaci APO3.</title>
        <authorList>
            <consortium name="The Broad Institute Genomics Platform"/>
            <person name="Russ C."/>
            <person name="Tyler B."/>
            <person name="van West P."/>
            <person name="Dieguez-Uribeondo J."/>
            <person name="Young S.K."/>
            <person name="Zeng Q."/>
            <person name="Gargeya S."/>
            <person name="Fitzgerald M."/>
            <person name="Abouelleil A."/>
            <person name="Alvarado L."/>
            <person name="Chapman S.B."/>
            <person name="Gainer-Dewar J."/>
            <person name="Goldberg J."/>
            <person name="Griggs A."/>
            <person name="Gujja S."/>
            <person name="Hansen M."/>
            <person name="Howarth C."/>
            <person name="Imamovic A."/>
            <person name="Ireland A."/>
            <person name="Larimer J."/>
            <person name="McCowan C."/>
            <person name="Murphy C."/>
            <person name="Pearson M."/>
            <person name="Poon T.W."/>
            <person name="Priest M."/>
            <person name="Roberts A."/>
            <person name="Saif S."/>
            <person name="Shea T."/>
            <person name="Sykes S."/>
            <person name="Wortman J."/>
            <person name="Nusbaum C."/>
            <person name="Birren B."/>
        </authorList>
    </citation>
    <scope>NUCLEOTIDE SEQUENCE [LARGE SCALE GENOMIC DNA]</scope>
    <source>
        <strain evidence="2">APO3</strain>
    </source>
</reference>
<accession>W4FZ59</accession>
<dbReference type="OrthoDB" id="10261027at2759"/>
<proteinExistence type="predicted"/>
<gene>
    <name evidence="2" type="ORF">H257_12134</name>
</gene>
<dbReference type="EMBL" id="KI913152">
    <property type="protein sequence ID" value="ETV72765.1"/>
    <property type="molecule type" value="Genomic_DNA"/>
</dbReference>
<evidence type="ECO:0000256" key="1">
    <source>
        <dbReference type="SAM" id="Phobius"/>
    </source>
</evidence>
<name>W4FZ59_APHAT</name>
<evidence type="ECO:0000313" key="2">
    <source>
        <dbReference type="EMBL" id="ETV72765.1"/>
    </source>
</evidence>